<keyword evidence="7" id="KW-1185">Reference proteome</keyword>
<dbReference type="PRINTS" id="PR00039">
    <property type="entry name" value="HTHLYSR"/>
</dbReference>
<feature type="domain" description="HTH lysR-type" evidence="5">
    <location>
        <begin position="5"/>
        <end position="62"/>
    </location>
</feature>
<proteinExistence type="inferred from homology"/>
<dbReference type="GO" id="GO:0005829">
    <property type="term" value="C:cytosol"/>
    <property type="evidence" value="ECO:0007669"/>
    <property type="project" value="TreeGrafter"/>
</dbReference>
<dbReference type="RefSeq" id="WP_055463436.1">
    <property type="nucleotide sequence ID" value="NZ_CYHG01000007.1"/>
</dbReference>
<dbReference type="Pfam" id="PF00126">
    <property type="entry name" value="HTH_1"/>
    <property type="match status" value="1"/>
</dbReference>
<evidence type="ECO:0000256" key="3">
    <source>
        <dbReference type="ARBA" id="ARBA00023125"/>
    </source>
</evidence>
<dbReference type="Pfam" id="PF03466">
    <property type="entry name" value="LysR_substrate"/>
    <property type="match status" value="1"/>
</dbReference>
<evidence type="ECO:0000259" key="5">
    <source>
        <dbReference type="PROSITE" id="PS50931"/>
    </source>
</evidence>
<dbReference type="InterPro" id="IPR050950">
    <property type="entry name" value="HTH-type_LysR_regulators"/>
</dbReference>
<keyword evidence="2" id="KW-0805">Transcription regulation</keyword>
<evidence type="ECO:0000313" key="6">
    <source>
        <dbReference type="EMBL" id="CUB04488.1"/>
    </source>
</evidence>
<dbReference type="FunFam" id="1.10.10.10:FF:000001">
    <property type="entry name" value="LysR family transcriptional regulator"/>
    <property type="match status" value="1"/>
</dbReference>
<dbReference type="InterPro" id="IPR036388">
    <property type="entry name" value="WH-like_DNA-bd_sf"/>
</dbReference>
<dbReference type="SUPFAM" id="SSF53850">
    <property type="entry name" value="Periplasmic binding protein-like II"/>
    <property type="match status" value="1"/>
</dbReference>
<protein>
    <submittedName>
        <fullName evidence="6">DNA-binding transcriptional regulator, LysR family</fullName>
    </submittedName>
</protein>
<dbReference type="InterPro" id="IPR036390">
    <property type="entry name" value="WH_DNA-bd_sf"/>
</dbReference>
<dbReference type="PANTHER" id="PTHR30419:SF8">
    <property type="entry name" value="NITROGEN ASSIMILATION TRANSCRIPTIONAL ACTIVATOR-RELATED"/>
    <property type="match status" value="1"/>
</dbReference>
<dbReference type="STRING" id="1137284.GCA_001418205_02357"/>
<dbReference type="Proteomes" id="UP000182769">
    <property type="component" value="Unassembled WGS sequence"/>
</dbReference>
<evidence type="ECO:0000313" key="7">
    <source>
        <dbReference type="Proteomes" id="UP000182769"/>
    </source>
</evidence>
<keyword evidence="4" id="KW-0804">Transcription</keyword>
<organism evidence="6 7">
    <name type="scientific">Marinomonas fungiae</name>
    <dbReference type="NCBI Taxonomy" id="1137284"/>
    <lineage>
        <taxon>Bacteria</taxon>
        <taxon>Pseudomonadati</taxon>
        <taxon>Pseudomonadota</taxon>
        <taxon>Gammaproteobacteria</taxon>
        <taxon>Oceanospirillales</taxon>
        <taxon>Oceanospirillaceae</taxon>
        <taxon>Marinomonas</taxon>
    </lineage>
</organism>
<dbReference type="EMBL" id="CYHG01000007">
    <property type="protein sequence ID" value="CUB04488.1"/>
    <property type="molecule type" value="Genomic_DNA"/>
</dbReference>
<reference evidence="7" key="1">
    <citation type="submission" date="2015-08" db="EMBL/GenBank/DDBJ databases">
        <authorList>
            <person name="Varghese N."/>
        </authorList>
    </citation>
    <scope>NUCLEOTIDE SEQUENCE [LARGE SCALE GENOMIC DNA]</scope>
    <source>
        <strain evidence="7">JCM 18476</strain>
    </source>
</reference>
<dbReference type="Gene3D" id="1.10.10.10">
    <property type="entry name" value="Winged helix-like DNA-binding domain superfamily/Winged helix DNA-binding domain"/>
    <property type="match status" value="1"/>
</dbReference>
<comment type="similarity">
    <text evidence="1">Belongs to the LysR transcriptional regulatory family.</text>
</comment>
<dbReference type="SUPFAM" id="SSF46785">
    <property type="entry name" value="Winged helix' DNA-binding domain"/>
    <property type="match status" value="1"/>
</dbReference>
<evidence type="ECO:0000256" key="2">
    <source>
        <dbReference type="ARBA" id="ARBA00023015"/>
    </source>
</evidence>
<name>A0A0K6IN10_9GAMM</name>
<sequence>MNDQLELRDLIYFQRIATLGHVGKAAEQLHKTQPALTGSIRRLERTLNTRLFEKDGRNIQLTAAGKLLLQRSQSILASVQDVAEEIKELESGEKGQVKLGLVPTAAHHILLPIIHILTRDFPNIQLKTVIGQTDFLYEKLRERELDLVIGLYGELDDNFECVPFYQDTMVVVANSSHDIFKEDISLARLVNFKWILAPSSVMSRQWLDRAFDLHGFSKPEVQIETNLLLMIPSVIMKTELLSFISRRNLESVDTSKKHLKEVPIAELSMDRFYNVISRREGYLSPAAKCLRDIFIQQGRRIFDGN</sequence>
<evidence type="ECO:0000256" key="1">
    <source>
        <dbReference type="ARBA" id="ARBA00009437"/>
    </source>
</evidence>
<dbReference type="GO" id="GO:0003700">
    <property type="term" value="F:DNA-binding transcription factor activity"/>
    <property type="evidence" value="ECO:0007669"/>
    <property type="project" value="InterPro"/>
</dbReference>
<dbReference type="PROSITE" id="PS50931">
    <property type="entry name" value="HTH_LYSR"/>
    <property type="match status" value="1"/>
</dbReference>
<dbReference type="InterPro" id="IPR005119">
    <property type="entry name" value="LysR_subst-bd"/>
</dbReference>
<evidence type="ECO:0000256" key="4">
    <source>
        <dbReference type="ARBA" id="ARBA00023163"/>
    </source>
</evidence>
<dbReference type="Gene3D" id="3.40.190.290">
    <property type="match status" value="1"/>
</dbReference>
<keyword evidence="3 6" id="KW-0238">DNA-binding</keyword>
<dbReference type="PANTHER" id="PTHR30419">
    <property type="entry name" value="HTH-TYPE TRANSCRIPTIONAL REGULATOR YBHD"/>
    <property type="match status" value="1"/>
</dbReference>
<accession>A0A0K6IN10</accession>
<dbReference type="AlphaFoldDB" id="A0A0K6IN10"/>
<dbReference type="OrthoDB" id="8437302at2"/>
<dbReference type="InterPro" id="IPR000847">
    <property type="entry name" value="LysR_HTH_N"/>
</dbReference>
<dbReference type="GO" id="GO:0003677">
    <property type="term" value="F:DNA binding"/>
    <property type="evidence" value="ECO:0007669"/>
    <property type="project" value="UniProtKB-KW"/>
</dbReference>
<gene>
    <name evidence="6" type="ORF">Ga0061065_10761</name>
</gene>